<dbReference type="Gene3D" id="1.25.40.10">
    <property type="entry name" value="Tetratricopeptide repeat domain"/>
    <property type="match status" value="3"/>
</dbReference>
<feature type="repeat" description="TPR" evidence="3">
    <location>
        <begin position="212"/>
        <end position="245"/>
    </location>
</feature>
<accession>B8BI44</accession>
<dbReference type="GO" id="GO:0006401">
    <property type="term" value="P:RNA catabolic process"/>
    <property type="evidence" value="ECO:0007669"/>
    <property type="project" value="InterPro"/>
</dbReference>
<sequence>MPEKAAEANLRKQLEQTLAGEPSSPLHHYNLGVFLWDRAEAAAREEGEEEEEEVRRLRAAAAERFLAAAKLDPNDGVPFRFLGHHYALAGDAQRAAKCYQRAATLNPDDAEAGEAVCDLLDLEGKESLEIALCKEAAGKSPRAFWAFRRLGYLQVHQKKWSEAIQSLQHAIRGYPTCADLWEALGLAYHRLGMFTAAVKSYGRAVELDGSKVFALIESGNIQLMLGYFRKGVEQFRSALEMAPQNHSAYFGLASALLAWARQCVMTGAFGWAASLLKLALARCFPWDDGNIKGGMDDGTFRTTVLEWRNTCLLAANGAKFSYQRALHLTPWEANIHNDTAICLDLIYTIEENNSLDPITWELPEKMSLGGLILEPVNKDFWVTLGSVSSNQALKQHSFIRALHLDMSLSEAWAYLGKLPEFQIGLGTIAARSGELLSPQVLMAVRQAVQRAPHYPESHNINGLVSEVRSDFQSAIASYRQAKFALDMMRNSKTDCRCHIADISVNLARSLCKAGLATEAVRECEELKRQGFLNDDGLQIYALSLWKLGRHDEALSVSRNLAENLSSMKQESATAALGFICTLTYNISGKDSAAAVIHKLPGQLNYSTQLKFIISALDALQPNKRFQLPQLSMPPRLTSYEVMSEVHSNIALGNAIGGESDKFLRVDGGLSYLKKVLHMYPDCSLVRNQLGSLLLSSEDWMASHKAVRVTSLSRGYTSNRGLRSPHQIQACAAVSCYATCTSYPKFSFPTCEDQYLSGYNAICRLQRWVHLEPWNQDARRLLVLTLFQKAREEKYPKHICTILKRLILQVLSSGSNSQDNKVVQYGNYLLLLVASEVSLQSGDHGNCIAQATEALGVTSSSVDSFFAHLQLCRAYVMQGNLLNSRSAICMDIAWRFAAPQFIARAASSLRKAQQKSLASLPIVSLLLAQAEGSLGSKAKWEKNLRLEWFSWPPELRPAELYFQMHLLATQSSAATSQQNQLVETMQTPEKWLLRAIHLNPSCSRYWTALMQLVYV</sequence>
<evidence type="ECO:0000256" key="2">
    <source>
        <dbReference type="ARBA" id="ARBA00022803"/>
    </source>
</evidence>
<dbReference type="PANTHER" id="PTHR15704">
    <property type="entry name" value="SUPERKILLER 3 PROTEIN-RELATED"/>
    <property type="match status" value="1"/>
</dbReference>
<keyword evidence="1" id="KW-0677">Repeat</keyword>
<dbReference type="InterPro" id="IPR011990">
    <property type="entry name" value="TPR-like_helical_dom_sf"/>
</dbReference>
<proteinExistence type="predicted"/>
<keyword evidence="5" id="KW-1185">Reference proteome</keyword>
<keyword evidence="2 3" id="KW-0802">TPR repeat</keyword>
<dbReference type="Proteomes" id="UP000007015">
    <property type="component" value="Chromosome 10"/>
</dbReference>
<gene>
    <name evidence="4" type="ORF">OsI_34556</name>
</gene>
<dbReference type="InterPro" id="IPR019734">
    <property type="entry name" value="TPR_rpt"/>
</dbReference>
<evidence type="ECO:0000313" key="4">
    <source>
        <dbReference type="EMBL" id="EEC67397.1"/>
    </source>
</evidence>
<evidence type="ECO:0000256" key="1">
    <source>
        <dbReference type="ARBA" id="ARBA00022737"/>
    </source>
</evidence>
<dbReference type="STRING" id="39946.B8BI44"/>
<dbReference type="EMBL" id="CM000135">
    <property type="protein sequence ID" value="EEC67397.1"/>
    <property type="molecule type" value="Genomic_DNA"/>
</dbReference>
<dbReference type="Gramene" id="BGIOSGA031461-TA">
    <property type="protein sequence ID" value="BGIOSGA031461-PA"/>
    <property type="gene ID" value="BGIOSGA031461"/>
</dbReference>
<evidence type="ECO:0000256" key="3">
    <source>
        <dbReference type="PROSITE-ProRule" id="PRU00339"/>
    </source>
</evidence>
<dbReference type="OMA" id="CRAYVMQ"/>
<dbReference type="GO" id="GO:0055087">
    <property type="term" value="C:Ski complex"/>
    <property type="evidence" value="ECO:0007669"/>
    <property type="project" value="InterPro"/>
</dbReference>
<dbReference type="PANTHER" id="PTHR15704:SF7">
    <property type="entry name" value="SUPERKILLER COMPLEX PROTEIN 3"/>
    <property type="match status" value="1"/>
</dbReference>
<name>B8BI44_ORYSI</name>
<organism evidence="4 5">
    <name type="scientific">Oryza sativa subsp. indica</name>
    <name type="common">Rice</name>
    <dbReference type="NCBI Taxonomy" id="39946"/>
    <lineage>
        <taxon>Eukaryota</taxon>
        <taxon>Viridiplantae</taxon>
        <taxon>Streptophyta</taxon>
        <taxon>Embryophyta</taxon>
        <taxon>Tracheophyta</taxon>
        <taxon>Spermatophyta</taxon>
        <taxon>Magnoliopsida</taxon>
        <taxon>Liliopsida</taxon>
        <taxon>Poales</taxon>
        <taxon>Poaceae</taxon>
        <taxon>BOP clade</taxon>
        <taxon>Oryzoideae</taxon>
        <taxon>Oryzeae</taxon>
        <taxon>Oryzinae</taxon>
        <taxon>Oryza</taxon>
        <taxon>Oryza sativa</taxon>
    </lineage>
</organism>
<dbReference type="SUPFAM" id="SSF48452">
    <property type="entry name" value="TPR-like"/>
    <property type="match status" value="2"/>
</dbReference>
<protein>
    <submittedName>
        <fullName evidence="4">Uncharacterized protein</fullName>
    </submittedName>
</protein>
<reference evidence="4 5" key="1">
    <citation type="journal article" date="2005" name="PLoS Biol.">
        <title>The genomes of Oryza sativa: a history of duplications.</title>
        <authorList>
            <person name="Yu J."/>
            <person name="Wang J."/>
            <person name="Lin W."/>
            <person name="Li S."/>
            <person name="Li H."/>
            <person name="Zhou J."/>
            <person name="Ni P."/>
            <person name="Dong W."/>
            <person name="Hu S."/>
            <person name="Zeng C."/>
            <person name="Zhang J."/>
            <person name="Zhang Y."/>
            <person name="Li R."/>
            <person name="Xu Z."/>
            <person name="Li S."/>
            <person name="Li X."/>
            <person name="Zheng H."/>
            <person name="Cong L."/>
            <person name="Lin L."/>
            <person name="Yin J."/>
            <person name="Geng J."/>
            <person name="Li G."/>
            <person name="Shi J."/>
            <person name="Liu J."/>
            <person name="Lv H."/>
            <person name="Li J."/>
            <person name="Wang J."/>
            <person name="Deng Y."/>
            <person name="Ran L."/>
            <person name="Shi X."/>
            <person name="Wang X."/>
            <person name="Wu Q."/>
            <person name="Li C."/>
            <person name="Ren X."/>
            <person name="Wang J."/>
            <person name="Wang X."/>
            <person name="Li D."/>
            <person name="Liu D."/>
            <person name="Zhang X."/>
            <person name="Ji Z."/>
            <person name="Zhao W."/>
            <person name="Sun Y."/>
            <person name="Zhang Z."/>
            <person name="Bao J."/>
            <person name="Han Y."/>
            <person name="Dong L."/>
            <person name="Ji J."/>
            <person name="Chen P."/>
            <person name="Wu S."/>
            <person name="Liu J."/>
            <person name="Xiao Y."/>
            <person name="Bu D."/>
            <person name="Tan J."/>
            <person name="Yang L."/>
            <person name="Ye C."/>
            <person name="Zhang J."/>
            <person name="Xu J."/>
            <person name="Zhou Y."/>
            <person name="Yu Y."/>
            <person name="Zhang B."/>
            <person name="Zhuang S."/>
            <person name="Wei H."/>
            <person name="Liu B."/>
            <person name="Lei M."/>
            <person name="Yu H."/>
            <person name="Li Y."/>
            <person name="Xu H."/>
            <person name="Wei S."/>
            <person name="He X."/>
            <person name="Fang L."/>
            <person name="Zhang Z."/>
            <person name="Zhang Y."/>
            <person name="Huang X."/>
            <person name="Su Z."/>
            <person name="Tong W."/>
            <person name="Li J."/>
            <person name="Tong Z."/>
            <person name="Li S."/>
            <person name="Ye J."/>
            <person name="Wang L."/>
            <person name="Fang L."/>
            <person name="Lei T."/>
            <person name="Chen C."/>
            <person name="Chen H."/>
            <person name="Xu Z."/>
            <person name="Li H."/>
            <person name="Huang H."/>
            <person name="Zhang F."/>
            <person name="Xu H."/>
            <person name="Li N."/>
            <person name="Zhao C."/>
            <person name="Li S."/>
            <person name="Dong L."/>
            <person name="Huang Y."/>
            <person name="Li L."/>
            <person name="Xi Y."/>
            <person name="Qi Q."/>
            <person name="Li W."/>
            <person name="Zhang B."/>
            <person name="Hu W."/>
            <person name="Zhang Y."/>
            <person name="Tian X."/>
            <person name="Jiao Y."/>
            <person name="Liang X."/>
            <person name="Jin J."/>
            <person name="Gao L."/>
            <person name="Zheng W."/>
            <person name="Hao B."/>
            <person name="Liu S."/>
            <person name="Wang W."/>
            <person name="Yuan L."/>
            <person name="Cao M."/>
            <person name="McDermott J."/>
            <person name="Samudrala R."/>
            <person name="Wang J."/>
            <person name="Wong G.K."/>
            <person name="Yang H."/>
        </authorList>
    </citation>
    <scope>NUCLEOTIDE SEQUENCE [LARGE SCALE GENOMIC DNA]</scope>
    <source>
        <strain evidence="5">cv. 93-11</strain>
    </source>
</reference>
<evidence type="ECO:0000313" key="5">
    <source>
        <dbReference type="Proteomes" id="UP000007015"/>
    </source>
</evidence>
<feature type="repeat" description="TPR" evidence="3">
    <location>
        <begin position="76"/>
        <end position="109"/>
    </location>
</feature>
<dbReference type="SMART" id="SM00028">
    <property type="entry name" value="TPR"/>
    <property type="match status" value="5"/>
</dbReference>
<feature type="repeat" description="TPR" evidence="3">
    <location>
        <begin position="178"/>
        <end position="211"/>
    </location>
</feature>
<dbReference type="PROSITE" id="PS50005">
    <property type="entry name" value="TPR"/>
    <property type="match status" value="3"/>
</dbReference>
<dbReference type="Pfam" id="PF13432">
    <property type="entry name" value="TPR_16"/>
    <property type="match status" value="1"/>
</dbReference>
<dbReference type="InterPro" id="IPR039226">
    <property type="entry name" value="Ski3/TTC37"/>
</dbReference>
<dbReference type="AlphaFoldDB" id="B8BI44"/>
<dbReference type="HOGENOM" id="CLU_273155_0_0_1"/>